<protein>
    <recommendedName>
        <fullName evidence="3">SH3b domain-containing protein</fullName>
    </recommendedName>
</protein>
<dbReference type="KEGG" id="amr:AM1_3425"/>
<dbReference type="Gene3D" id="2.30.30.40">
    <property type="entry name" value="SH3 Domains"/>
    <property type="match status" value="1"/>
</dbReference>
<feature type="region of interest" description="Disordered" evidence="1">
    <location>
        <begin position="98"/>
        <end position="147"/>
    </location>
</feature>
<feature type="compositionally biased region" description="Low complexity" evidence="1">
    <location>
        <begin position="123"/>
        <end position="138"/>
    </location>
</feature>
<dbReference type="InterPro" id="IPR003646">
    <property type="entry name" value="SH3-like_bac-type"/>
</dbReference>
<keyword evidence="2" id="KW-0732">Signal</keyword>
<sequence length="387" mass="41557">MRFKSVSTALLSGTVMVLAGVLPIRHSQAETLTYPKTVQVKPGGASIFAQPRNSGEVIGEYKAGVILNPTLRVFSNEGQIWLKVGDHWIPEASLRVIEGPPPAAAQSPTPPTSSPSPTPESPSKPSKPSTPATPSAPKGKPLAAPVVKTPRTAEVIAKDADVAINVREEPTTDSKSLLAVKSGEPAEVLKQTLGKDSYTWYKLKFTRLGAEGWMRGDFVKVRTQQSQPQSTAAPPKNPGAITSPPGVFVALKTTPAQQTATQYRASSGQNVELLKMVKGEDGLAWYNVQFLDNAEAKGWVRGDQVRWLVSYTQPKAAKLSASPGQIISFYAQPAEETALPLRGISGQTVEVLKQTKGNNGYAWYSVKVQDKPTAQGWVKGENVRLQL</sequence>
<dbReference type="Pfam" id="PF13457">
    <property type="entry name" value="GW"/>
    <property type="match status" value="2"/>
</dbReference>
<organism evidence="4 5">
    <name type="scientific">Acaryochloris marina (strain MBIC 11017)</name>
    <dbReference type="NCBI Taxonomy" id="329726"/>
    <lineage>
        <taxon>Bacteria</taxon>
        <taxon>Bacillati</taxon>
        <taxon>Cyanobacteriota</taxon>
        <taxon>Cyanophyceae</taxon>
        <taxon>Acaryochloridales</taxon>
        <taxon>Acaryochloridaceae</taxon>
        <taxon>Acaryochloris</taxon>
    </lineage>
</organism>
<proteinExistence type="predicted"/>
<keyword evidence="5" id="KW-1185">Reference proteome</keyword>
<dbReference type="Pfam" id="PF08239">
    <property type="entry name" value="SH3_3"/>
    <property type="match status" value="1"/>
</dbReference>
<feature type="domain" description="SH3b" evidence="3">
    <location>
        <begin position="157"/>
        <end position="222"/>
    </location>
</feature>
<dbReference type="SMART" id="SM00287">
    <property type="entry name" value="SH3b"/>
    <property type="match status" value="1"/>
</dbReference>
<accession>B0C072</accession>
<evidence type="ECO:0000313" key="4">
    <source>
        <dbReference type="EMBL" id="ABW28419.1"/>
    </source>
</evidence>
<dbReference type="HOGENOM" id="CLU_712944_0_0_3"/>
<dbReference type="eggNOG" id="COG3103">
    <property type="taxonomic scope" value="Bacteria"/>
</dbReference>
<feature type="chain" id="PRO_5002746607" description="SH3b domain-containing protein" evidence="2">
    <location>
        <begin position="20"/>
        <end position="387"/>
    </location>
</feature>
<evidence type="ECO:0000256" key="1">
    <source>
        <dbReference type="SAM" id="MobiDB-lite"/>
    </source>
</evidence>
<feature type="compositionally biased region" description="Pro residues" evidence="1">
    <location>
        <begin position="99"/>
        <end position="122"/>
    </location>
</feature>
<name>B0C072_ACAM1</name>
<dbReference type="Proteomes" id="UP000000268">
    <property type="component" value="Chromosome"/>
</dbReference>
<evidence type="ECO:0000313" key="5">
    <source>
        <dbReference type="Proteomes" id="UP000000268"/>
    </source>
</evidence>
<gene>
    <name evidence="4" type="ordered locus">AM1_3425</name>
</gene>
<evidence type="ECO:0000256" key="2">
    <source>
        <dbReference type="SAM" id="SignalP"/>
    </source>
</evidence>
<dbReference type="EMBL" id="CP000828">
    <property type="protein sequence ID" value="ABW28419.1"/>
    <property type="molecule type" value="Genomic_DNA"/>
</dbReference>
<reference evidence="4 5" key="1">
    <citation type="journal article" date="2008" name="Proc. Natl. Acad. Sci. U.S.A.">
        <title>Niche adaptation and genome expansion in the chlorophyll d-producing cyanobacterium Acaryochloris marina.</title>
        <authorList>
            <person name="Swingley W.D."/>
            <person name="Chen M."/>
            <person name="Cheung P.C."/>
            <person name="Conrad A.L."/>
            <person name="Dejesa L.C."/>
            <person name="Hao J."/>
            <person name="Honchak B.M."/>
            <person name="Karbach L.E."/>
            <person name="Kurdoglu A."/>
            <person name="Lahiri S."/>
            <person name="Mastrian S.D."/>
            <person name="Miyashita H."/>
            <person name="Page L."/>
            <person name="Ramakrishna P."/>
            <person name="Satoh S."/>
            <person name="Sattley W.M."/>
            <person name="Shimada Y."/>
            <person name="Taylor H.L."/>
            <person name="Tomo T."/>
            <person name="Tsuchiya T."/>
            <person name="Wang Z.T."/>
            <person name="Raymond J."/>
            <person name="Mimuro M."/>
            <person name="Blankenship R.E."/>
            <person name="Touchman J.W."/>
        </authorList>
    </citation>
    <scope>NUCLEOTIDE SEQUENCE [LARGE SCALE GENOMIC DNA]</scope>
    <source>
        <strain evidence="5">MBIC 11017</strain>
    </source>
</reference>
<dbReference type="AlphaFoldDB" id="B0C072"/>
<evidence type="ECO:0000259" key="3">
    <source>
        <dbReference type="SMART" id="SM00287"/>
    </source>
</evidence>
<feature type="signal peptide" evidence="2">
    <location>
        <begin position="1"/>
        <end position="19"/>
    </location>
</feature>
<dbReference type="InterPro" id="IPR025987">
    <property type="entry name" value="GW_dom"/>
</dbReference>